<accession>A0ABU6G3A3</accession>
<feature type="compositionally biased region" description="Polar residues" evidence="1">
    <location>
        <begin position="36"/>
        <end position="45"/>
    </location>
</feature>
<keyword evidence="3" id="KW-1185">Reference proteome</keyword>
<feature type="region of interest" description="Disordered" evidence="1">
    <location>
        <begin position="1"/>
        <end position="54"/>
    </location>
</feature>
<evidence type="ECO:0000313" key="2">
    <source>
        <dbReference type="EMBL" id="MEC0228465.1"/>
    </source>
</evidence>
<evidence type="ECO:0000313" key="3">
    <source>
        <dbReference type="Proteomes" id="UP001338137"/>
    </source>
</evidence>
<evidence type="ECO:0000256" key="1">
    <source>
        <dbReference type="SAM" id="MobiDB-lite"/>
    </source>
</evidence>
<dbReference type="EMBL" id="JARLKY010000033">
    <property type="protein sequence ID" value="MEC0228465.1"/>
    <property type="molecule type" value="Genomic_DNA"/>
</dbReference>
<dbReference type="Proteomes" id="UP001338137">
    <property type="component" value="Unassembled WGS sequence"/>
</dbReference>
<organism evidence="2 3">
    <name type="scientific">Paenibacillus alba</name>
    <dbReference type="NCBI Taxonomy" id="1197127"/>
    <lineage>
        <taxon>Bacteria</taxon>
        <taxon>Bacillati</taxon>
        <taxon>Bacillota</taxon>
        <taxon>Bacilli</taxon>
        <taxon>Bacillales</taxon>
        <taxon>Paenibacillaceae</taxon>
        <taxon>Paenibacillus</taxon>
    </lineage>
</organism>
<proteinExistence type="predicted"/>
<sequence length="54" mass="5724">MSTNNSDDVVSHAINAAEANAEDSQSKQQVEELSALLQNETTNSAVDEDSSEQA</sequence>
<dbReference type="RefSeq" id="WP_158082027.1">
    <property type="nucleotide sequence ID" value="NZ_JARLKY010000033.1"/>
</dbReference>
<name>A0ABU6G3A3_9BACL</name>
<reference evidence="2 3" key="1">
    <citation type="submission" date="2023-03" db="EMBL/GenBank/DDBJ databases">
        <title>Bacillus Genome Sequencing.</title>
        <authorList>
            <person name="Dunlap C."/>
        </authorList>
    </citation>
    <scope>NUCLEOTIDE SEQUENCE [LARGE SCALE GENOMIC DNA]</scope>
    <source>
        <strain evidence="2 3">BD-533</strain>
    </source>
</reference>
<gene>
    <name evidence="2" type="ORF">P4I72_15175</name>
</gene>
<protein>
    <submittedName>
        <fullName evidence="2">Uncharacterized protein</fullName>
    </submittedName>
</protein>
<comment type="caution">
    <text evidence="2">The sequence shown here is derived from an EMBL/GenBank/DDBJ whole genome shotgun (WGS) entry which is preliminary data.</text>
</comment>